<feature type="transmembrane region" description="Helical" evidence="6">
    <location>
        <begin position="377"/>
        <end position="401"/>
    </location>
</feature>
<feature type="transmembrane region" description="Helical" evidence="6">
    <location>
        <begin position="407"/>
        <end position="424"/>
    </location>
</feature>
<feature type="transmembrane region" description="Helical" evidence="6">
    <location>
        <begin position="150"/>
        <end position="171"/>
    </location>
</feature>
<evidence type="ECO:0000256" key="1">
    <source>
        <dbReference type="ARBA" id="ARBA00004651"/>
    </source>
</evidence>
<feature type="transmembrane region" description="Helical" evidence="6">
    <location>
        <begin position="344"/>
        <end position="365"/>
    </location>
</feature>
<dbReference type="EMBL" id="JBHSXN010000003">
    <property type="protein sequence ID" value="MFC6954381.1"/>
    <property type="molecule type" value="Genomic_DNA"/>
</dbReference>
<dbReference type="Pfam" id="PF13520">
    <property type="entry name" value="AA_permease_2"/>
    <property type="match status" value="1"/>
</dbReference>
<evidence type="ECO:0000313" key="7">
    <source>
        <dbReference type="EMBL" id="MFC6954381.1"/>
    </source>
</evidence>
<dbReference type="GO" id="GO:0005886">
    <property type="term" value="C:plasma membrane"/>
    <property type="evidence" value="ECO:0007669"/>
    <property type="project" value="UniProtKB-SubCell"/>
</dbReference>
<dbReference type="PANTHER" id="PTHR42770">
    <property type="entry name" value="AMINO ACID TRANSPORTER-RELATED"/>
    <property type="match status" value="1"/>
</dbReference>
<feature type="transmembrane region" description="Helical" evidence="6">
    <location>
        <begin position="121"/>
        <end position="141"/>
    </location>
</feature>
<keyword evidence="2" id="KW-1003">Cell membrane</keyword>
<comment type="caution">
    <text evidence="7">The sequence shown here is derived from an EMBL/GenBank/DDBJ whole genome shotgun (WGS) entry which is preliminary data.</text>
</comment>
<gene>
    <name evidence="7" type="ORF">ACFQGB_16075</name>
</gene>
<evidence type="ECO:0000256" key="4">
    <source>
        <dbReference type="ARBA" id="ARBA00022989"/>
    </source>
</evidence>
<name>A0ABD5VH61_9EURY</name>
<reference evidence="7 8" key="1">
    <citation type="journal article" date="2019" name="Int. J. Syst. Evol. Microbiol.">
        <title>The Global Catalogue of Microorganisms (GCM) 10K type strain sequencing project: providing services to taxonomists for standard genome sequencing and annotation.</title>
        <authorList>
            <consortium name="The Broad Institute Genomics Platform"/>
            <consortium name="The Broad Institute Genome Sequencing Center for Infectious Disease"/>
            <person name="Wu L."/>
            <person name="Ma J."/>
        </authorList>
    </citation>
    <scope>NUCLEOTIDE SEQUENCE [LARGE SCALE GENOMIC DNA]</scope>
    <source>
        <strain evidence="7 8">GX26</strain>
    </source>
</reference>
<feature type="transmembrane region" description="Helical" evidence="6">
    <location>
        <begin position="269"/>
        <end position="289"/>
    </location>
</feature>
<proteinExistence type="predicted"/>
<feature type="transmembrane region" description="Helical" evidence="6">
    <location>
        <begin position="183"/>
        <end position="205"/>
    </location>
</feature>
<evidence type="ECO:0000256" key="2">
    <source>
        <dbReference type="ARBA" id="ARBA00022475"/>
    </source>
</evidence>
<dbReference type="Gene3D" id="1.20.1740.10">
    <property type="entry name" value="Amino acid/polyamine transporter I"/>
    <property type="match status" value="1"/>
</dbReference>
<comment type="subcellular location">
    <subcellularLocation>
        <location evidence="1">Cell membrane</location>
        <topology evidence="1">Multi-pass membrane protein</topology>
    </subcellularLocation>
</comment>
<dbReference type="RefSeq" id="WP_336351332.1">
    <property type="nucleotide sequence ID" value="NZ_JAZAQL010000003.1"/>
</dbReference>
<sequence length="443" mass="44286">MARTEGGDGDIGLLHAVSIEVGLIVGGALFSLTGVAVGLAGPGVVLAFCVAFGIAILGLLPTAMLGAAYPTTGGNYRYPAALVSRPLAFLAAMGLGVSMFTGGLPLYALTAGQYVDALLPVSPTAVGFALLTLFFAVNLLGLRPAATAQLVMFVGLVAALASFVAFGIPAVDPANLTPAFPGGTVGVLTAAGVLYFVCLGANFVVDVGGDVRDATVTIPKSFAVSVPLVLVTYAGIGLVAVGTVGADAMAGATLAVPAEAILPRGFEELFVVGGALFAIATSINAVYIITPKYLEALAADGLAPNALAATNDRFGTPHWATALVYACSAAALVSPLPIADLGALLGFGGAALVVPVMLAAIVAVRDHPEDVADTLPLPGRALAAMAALAVPLNCLLLALLATQSPTLFVAWLAALAVLGGYYLVRTRTASTSRTELTTDPDAD</sequence>
<dbReference type="AlphaFoldDB" id="A0ABD5VH61"/>
<evidence type="ECO:0000256" key="3">
    <source>
        <dbReference type="ARBA" id="ARBA00022692"/>
    </source>
</evidence>
<dbReference type="PIRSF" id="PIRSF006060">
    <property type="entry name" value="AA_transporter"/>
    <property type="match status" value="1"/>
</dbReference>
<dbReference type="Proteomes" id="UP001596395">
    <property type="component" value="Unassembled WGS sequence"/>
</dbReference>
<keyword evidence="5 6" id="KW-0472">Membrane</keyword>
<feature type="transmembrane region" description="Helical" evidence="6">
    <location>
        <begin position="12"/>
        <end position="39"/>
    </location>
</feature>
<dbReference type="InterPro" id="IPR050367">
    <property type="entry name" value="APC_superfamily"/>
</dbReference>
<keyword evidence="4 6" id="KW-1133">Transmembrane helix</keyword>
<feature type="transmembrane region" description="Helical" evidence="6">
    <location>
        <begin position="226"/>
        <end position="249"/>
    </location>
</feature>
<evidence type="ECO:0000313" key="8">
    <source>
        <dbReference type="Proteomes" id="UP001596395"/>
    </source>
</evidence>
<feature type="transmembrane region" description="Helical" evidence="6">
    <location>
        <begin position="87"/>
        <end position="109"/>
    </location>
</feature>
<feature type="transmembrane region" description="Helical" evidence="6">
    <location>
        <begin position="45"/>
        <end position="66"/>
    </location>
</feature>
<accession>A0ABD5VH61</accession>
<dbReference type="InterPro" id="IPR002293">
    <property type="entry name" value="AA/rel_permease1"/>
</dbReference>
<dbReference type="PANTHER" id="PTHR42770:SF7">
    <property type="entry name" value="MEMBRANE PROTEIN"/>
    <property type="match status" value="1"/>
</dbReference>
<keyword evidence="3 6" id="KW-0812">Transmembrane</keyword>
<evidence type="ECO:0000256" key="6">
    <source>
        <dbReference type="SAM" id="Phobius"/>
    </source>
</evidence>
<keyword evidence="8" id="KW-1185">Reference proteome</keyword>
<organism evidence="7 8">
    <name type="scientific">Halorubellus litoreus</name>
    <dbReference type="NCBI Taxonomy" id="755308"/>
    <lineage>
        <taxon>Archaea</taxon>
        <taxon>Methanobacteriati</taxon>
        <taxon>Methanobacteriota</taxon>
        <taxon>Stenosarchaea group</taxon>
        <taxon>Halobacteria</taxon>
        <taxon>Halobacteriales</taxon>
        <taxon>Halorubellaceae</taxon>
        <taxon>Halorubellus</taxon>
    </lineage>
</organism>
<protein>
    <submittedName>
        <fullName evidence="7">APC family permease</fullName>
    </submittedName>
</protein>
<evidence type="ECO:0000256" key="5">
    <source>
        <dbReference type="ARBA" id="ARBA00023136"/>
    </source>
</evidence>